<dbReference type="GO" id="GO:0005737">
    <property type="term" value="C:cytoplasm"/>
    <property type="evidence" value="ECO:0007669"/>
    <property type="project" value="UniProtKB-SubCell"/>
</dbReference>
<dbReference type="PIRSF" id="PIRSF006337">
    <property type="entry name" value="Trehalose_TreZ"/>
    <property type="match status" value="1"/>
</dbReference>
<keyword evidence="7 14" id="KW-0378">Hydrolase</keyword>
<evidence type="ECO:0000256" key="17">
    <source>
        <dbReference type="PIRSR" id="PIRSR006337-3"/>
    </source>
</evidence>
<comment type="pathway">
    <text evidence="2 14">Glycan biosynthesis; trehalose biosynthesis.</text>
</comment>
<evidence type="ECO:0000256" key="8">
    <source>
        <dbReference type="ARBA" id="ARBA00023277"/>
    </source>
</evidence>
<sequence length="605" mass="67795">MDTTIQPINYLNAGVTRQPDGTTVFRVWAPFRQVVALRLGDNDIPMNATGHGYWEAKVTDIQPGTPYWYILDEDLRRPDPASYWQPEGVHGPSFIAASNFTFTDHDWKGIAPEKLVIYELHTGTFSPEGTFDGIRQRLPYLKDLGITAIELMPVAQFPGNRNWGYDGVFPFAVQNSYGTPDDLKALVNAAHKAGLGVILDVVYNHLGPEGNYLRDFGPYFTDKYKTPWGDAINFDGPYCDAVRGFFIQNALRWLDEFHIDALRMDAVHAYFDSSAVHFTAELATAVRDLETRCGRRKLLIGEIDLNDPRYVSPPLQGGYGLDGQWVDEFHHALHALLTGEQQGYYEDFGSLEALARSFSDVYVYTGQYSVHRKRRFGKKPEGLPFHQFVVFSQNHDQVGNRLLGDRLSANLPVAALKLAAAAVILSPFIPLLFMGEEYGEKNPFRFFTSHSDPDLVKAVKEGRQQEFAHEGTAPDPQAEETFNGSKLSWNIQDETSAAILSFYKTLLQLRQSRPALQNTAREATTVYFREQSSLLVLERSAKEERLLLAFNLGSEVQSFVYENNGRLREILNSSVDAAPAKPPASGEIAVPPMSVVVYEIGSYGN</sequence>
<dbReference type="OrthoDB" id="9761875at2"/>
<keyword evidence="20" id="KW-1185">Reference proteome</keyword>
<dbReference type="InterPro" id="IPR012768">
    <property type="entry name" value="Trehalose_TreZ"/>
</dbReference>
<evidence type="ECO:0000256" key="4">
    <source>
        <dbReference type="ARBA" id="ARBA00012268"/>
    </source>
</evidence>
<evidence type="ECO:0000256" key="7">
    <source>
        <dbReference type="ARBA" id="ARBA00022801"/>
    </source>
</evidence>
<dbReference type="PANTHER" id="PTHR43651">
    <property type="entry name" value="1,4-ALPHA-GLUCAN-BRANCHING ENZYME"/>
    <property type="match status" value="1"/>
</dbReference>
<dbReference type="CDD" id="cd11325">
    <property type="entry name" value="AmyAc_GTHase"/>
    <property type="match status" value="1"/>
</dbReference>
<dbReference type="InterPro" id="IPR014756">
    <property type="entry name" value="Ig_E-set"/>
</dbReference>
<accession>A0A1H3WWC8</accession>
<dbReference type="RefSeq" id="WP_089757473.1">
    <property type="nucleotide sequence ID" value="NZ_BKAT01000015.1"/>
</dbReference>
<name>A0A1H3WWC8_9BACT</name>
<dbReference type="InterPro" id="IPR044901">
    <property type="entry name" value="Trehalose_TreZ_E-set_sf"/>
</dbReference>
<dbReference type="GO" id="GO:0033942">
    <property type="term" value="F:4-alpha-D-(1-&gt;4)-alpha-D-glucanotrehalose trehalohydrolase activity"/>
    <property type="evidence" value="ECO:0007669"/>
    <property type="project" value="UniProtKB-EC"/>
</dbReference>
<dbReference type="SUPFAM" id="SSF81296">
    <property type="entry name" value="E set domains"/>
    <property type="match status" value="1"/>
</dbReference>
<dbReference type="InterPro" id="IPR006047">
    <property type="entry name" value="GH13_cat_dom"/>
</dbReference>
<dbReference type="InterPro" id="IPR013783">
    <property type="entry name" value="Ig-like_fold"/>
</dbReference>
<comment type="similarity">
    <text evidence="3 14">Belongs to the glycosyl hydrolase 13 family.</text>
</comment>
<evidence type="ECO:0000256" key="3">
    <source>
        <dbReference type="ARBA" id="ARBA00008061"/>
    </source>
</evidence>
<evidence type="ECO:0000256" key="6">
    <source>
        <dbReference type="ARBA" id="ARBA00022490"/>
    </source>
</evidence>
<feature type="binding site" evidence="16">
    <location>
        <begin position="263"/>
        <end position="268"/>
    </location>
    <ligand>
        <name>substrate</name>
    </ligand>
</feature>
<comment type="subcellular location">
    <subcellularLocation>
        <location evidence="1 15">Cytoplasm</location>
    </subcellularLocation>
</comment>
<evidence type="ECO:0000256" key="14">
    <source>
        <dbReference type="PIRNR" id="PIRNR006337"/>
    </source>
</evidence>
<evidence type="ECO:0000256" key="1">
    <source>
        <dbReference type="ARBA" id="ARBA00004496"/>
    </source>
</evidence>
<feature type="binding site" evidence="16">
    <location>
        <begin position="395"/>
        <end position="400"/>
    </location>
    <ligand>
        <name>substrate</name>
    </ligand>
</feature>
<comment type="catalytic activity">
    <reaction evidence="12 14">
        <text>hydrolysis of (1-&gt;4)-alpha-D-glucosidic linkage in 4-alpha-D-[(1-&gt;4)-alpha-D-glucanosyl]n trehalose to yield trehalose and (1-&gt;4)-alpha-D-glucan.</text>
        <dbReference type="EC" id="3.2.1.141"/>
    </reaction>
</comment>
<dbReference type="PANTHER" id="PTHR43651:SF11">
    <property type="entry name" value="MALTO-OLIGOSYLTREHALOSE TREHALOHYDROLASE"/>
    <property type="match status" value="1"/>
</dbReference>
<evidence type="ECO:0000256" key="10">
    <source>
        <dbReference type="ARBA" id="ARBA00032057"/>
    </source>
</evidence>
<dbReference type="UniPathway" id="UPA00299"/>
<proteinExistence type="inferred from homology"/>
<evidence type="ECO:0000259" key="18">
    <source>
        <dbReference type="SMART" id="SM00642"/>
    </source>
</evidence>
<evidence type="ECO:0000256" key="13">
    <source>
        <dbReference type="NCBIfam" id="TIGR02402"/>
    </source>
</evidence>
<evidence type="ECO:0000256" key="2">
    <source>
        <dbReference type="ARBA" id="ARBA00005199"/>
    </source>
</evidence>
<evidence type="ECO:0000256" key="11">
    <source>
        <dbReference type="ARBA" id="ARBA00033284"/>
    </source>
</evidence>
<dbReference type="EMBL" id="FNRL01000001">
    <property type="protein sequence ID" value="SDZ90694.1"/>
    <property type="molecule type" value="Genomic_DNA"/>
</dbReference>
<evidence type="ECO:0000256" key="5">
    <source>
        <dbReference type="ARBA" id="ARBA00015938"/>
    </source>
</evidence>
<dbReference type="Gene3D" id="3.20.20.80">
    <property type="entry name" value="Glycosidases"/>
    <property type="match status" value="1"/>
</dbReference>
<keyword evidence="6" id="KW-0963">Cytoplasm</keyword>
<keyword evidence="9 14" id="KW-0326">Glycosidase</keyword>
<dbReference type="EC" id="3.2.1.141" evidence="4 13"/>
<dbReference type="SMART" id="SM00642">
    <property type="entry name" value="Aamy"/>
    <property type="match status" value="1"/>
</dbReference>
<keyword evidence="8" id="KW-0119">Carbohydrate metabolism</keyword>
<evidence type="ECO:0000256" key="15">
    <source>
        <dbReference type="PIRSR" id="PIRSR006337-1"/>
    </source>
</evidence>
<evidence type="ECO:0000256" key="12">
    <source>
        <dbReference type="ARBA" id="ARBA00034013"/>
    </source>
</evidence>
<organism evidence="19 20">
    <name type="scientific">Chitinophaga terrae</name>
    <name type="common">ex Kim and Jung 2007</name>
    <dbReference type="NCBI Taxonomy" id="408074"/>
    <lineage>
        <taxon>Bacteria</taxon>
        <taxon>Pseudomonadati</taxon>
        <taxon>Bacteroidota</taxon>
        <taxon>Chitinophagia</taxon>
        <taxon>Chitinophagales</taxon>
        <taxon>Chitinophagaceae</taxon>
        <taxon>Chitinophaga</taxon>
    </lineage>
</organism>
<dbReference type="SUPFAM" id="SSF51445">
    <property type="entry name" value="(Trans)glycosidases"/>
    <property type="match status" value="1"/>
</dbReference>
<evidence type="ECO:0000256" key="16">
    <source>
        <dbReference type="PIRSR" id="PIRSR006337-2"/>
    </source>
</evidence>
<reference evidence="20" key="1">
    <citation type="submission" date="2016-10" db="EMBL/GenBank/DDBJ databases">
        <authorList>
            <person name="Varghese N."/>
            <person name="Submissions S."/>
        </authorList>
    </citation>
    <scope>NUCLEOTIDE SEQUENCE [LARGE SCALE GENOMIC DNA]</scope>
    <source>
        <strain evidence="20">DSM 23920</strain>
    </source>
</reference>
<dbReference type="CDD" id="cd02853">
    <property type="entry name" value="E_set_MTHase_like_N"/>
    <property type="match status" value="1"/>
</dbReference>
<gene>
    <name evidence="19" type="ORF">SAMN05660909_00081</name>
</gene>
<dbReference type="Gene3D" id="2.60.40.10">
    <property type="entry name" value="Immunoglobulins"/>
    <property type="match status" value="1"/>
</dbReference>
<evidence type="ECO:0000313" key="19">
    <source>
        <dbReference type="EMBL" id="SDZ90694.1"/>
    </source>
</evidence>
<dbReference type="GO" id="GO:0005992">
    <property type="term" value="P:trehalose biosynthetic process"/>
    <property type="evidence" value="ECO:0007669"/>
    <property type="project" value="UniProtKB-UniRule"/>
</dbReference>
<dbReference type="Proteomes" id="UP000199656">
    <property type="component" value="Unassembled WGS sequence"/>
</dbReference>
<feature type="site" description="Transition state stabilizer" evidence="17">
    <location>
        <position position="396"/>
    </location>
</feature>
<feature type="domain" description="Glycosyl hydrolase family 13 catalytic" evidence="18">
    <location>
        <begin position="119"/>
        <end position="510"/>
    </location>
</feature>
<evidence type="ECO:0000313" key="20">
    <source>
        <dbReference type="Proteomes" id="UP000199656"/>
    </source>
</evidence>
<dbReference type="AlphaFoldDB" id="A0A1H3WWC8"/>
<dbReference type="Gene3D" id="1.10.10.760">
    <property type="entry name" value="E-set domains of sugar-utilizing enzymes"/>
    <property type="match status" value="1"/>
</dbReference>
<dbReference type="NCBIfam" id="TIGR02402">
    <property type="entry name" value="trehalose_TreZ"/>
    <property type="match status" value="1"/>
</dbReference>
<dbReference type="STRING" id="408074.SAMN05660909_00081"/>
<feature type="active site" description="Nucleophile" evidence="15">
    <location>
        <position position="265"/>
    </location>
</feature>
<feature type="binding site" evidence="16">
    <location>
        <begin position="327"/>
        <end position="331"/>
    </location>
    <ligand>
        <name>substrate</name>
    </ligand>
</feature>
<feature type="active site" description="Proton donor" evidence="15">
    <location>
        <position position="302"/>
    </location>
</feature>
<evidence type="ECO:0000256" key="9">
    <source>
        <dbReference type="ARBA" id="ARBA00023295"/>
    </source>
</evidence>
<dbReference type="Pfam" id="PF00128">
    <property type="entry name" value="Alpha-amylase"/>
    <property type="match status" value="1"/>
</dbReference>
<dbReference type="InterPro" id="IPR017853">
    <property type="entry name" value="GH"/>
</dbReference>
<protein>
    <recommendedName>
        <fullName evidence="5 13">Malto-oligosyltrehalose trehalohydrolase</fullName>
        <shortName evidence="14">MTHase</shortName>
        <ecNumber evidence="4 13">3.2.1.141</ecNumber>
    </recommendedName>
    <alternativeName>
        <fullName evidence="11 14">4-alpha-D-((1-&gt;4)-alpha-D-glucano)trehalose trehalohydrolase</fullName>
    </alternativeName>
    <alternativeName>
        <fullName evidence="10 14">Maltooligosyl trehalose trehalohydrolase</fullName>
    </alternativeName>
</protein>